<evidence type="ECO:0000313" key="2">
    <source>
        <dbReference type="EMBL" id="TYG64327.1"/>
    </source>
</evidence>
<evidence type="ECO:0000256" key="1">
    <source>
        <dbReference type="SAM" id="Phobius"/>
    </source>
</evidence>
<protein>
    <submittedName>
        <fullName evidence="2">Uncharacterized protein</fullName>
    </submittedName>
</protein>
<dbReference type="AlphaFoldDB" id="A0A5D2C403"/>
<keyword evidence="3" id="KW-1185">Reference proteome</keyword>
<gene>
    <name evidence="2" type="ORF">ES288_D06G098800v1</name>
</gene>
<dbReference type="EMBL" id="CM017706">
    <property type="protein sequence ID" value="TYG64327.1"/>
    <property type="molecule type" value="Genomic_DNA"/>
</dbReference>
<keyword evidence="1" id="KW-1133">Transmembrane helix</keyword>
<feature type="transmembrane region" description="Helical" evidence="1">
    <location>
        <begin position="6"/>
        <end position="28"/>
    </location>
</feature>
<accession>A0A5D2C403</accession>
<reference evidence="2 3" key="1">
    <citation type="submission" date="2019-06" db="EMBL/GenBank/DDBJ databases">
        <title>WGS assembly of Gossypium darwinii.</title>
        <authorList>
            <person name="Chen Z.J."/>
            <person name="Sreedasyam A."/>
            <person name="Ando A."/>
            <person name="Song Q."/>
            <person name="De L."/>
            <person name="Hulse-Kemp A."/>
            <person name="Ding M."/>
            <person name="Ye W."/>
            <person name="Kirkbride R."/>
            <person name="Jenkins J."/>
            <person name="Plott C."/>
            <person name="Lovell J."/>
            <person name="Lin Y.-M."/>
            <person name="Vaughn R."/>
            <person name="Liu B."/>
            <person name="Li W."/>
            <person name="Simpson S."/>
            <person name="Scheffler B."/>
            <person name="Saski C."/>
            <person name="Grover C."/>
            <person name="Hu G."/>
            <person name="Conover J."/>
            <person name="Carlson J."/>
            <person name="Shu S."/>
            <person name="Boston L."/>
            <person name="Williams M."/>
            <person name="Peterson D."/>
            <person name="Mcgee K."/>
            <person name="Jones D."/>
            <person name="Wendel J."/>
            <person name="Stelly D."/>
            <person name="Grimwood J."/>
            <person name="Schmutz J."/>
        </authorList>
    </citation>
    <scope>NUCLEOTIDE SEQUENCE [LARGE SCALE GENOMIC DNA]</scope>
    <source>
        <strain evidence="2">1808015.09</strain>
    </source>
</reference>
<name>A0A5D2C403_GOSDA</name>
<keyword evidence="1" id="KW-0472">Membrane</keyword>
<dbReference type="Proteomes" id="UP000323506">
    <property type="component" value="Chromosome D06"/>
</dbReference>
<sequence length="57" mass="6321">MVSQLYIHMTYIVTIYYVLLSSLLYIHVMSCAASAIGRTLCVLAGASLFDKAMSRVM</sequence>
<organism evidence="2 3">
    <name type="scientific">Gossypium darwinii</name>
    <name type="common">Darwin's cotton</name>
    <name type="synonym">Gossypium barbadense var. darwinii</name>
    <dbReference type="NCBI Taxonomy" id="34276"/>
    <lineage>
        <taxon>Eukaryota</taxon>
        <taxon>Viridiplantae</taxon>
        <taxon>Streptophyta</taxon>
        <taxon>Embryophyta</taxon>
        <taxon>Tracheophyta</taxon>
        <taxon>Spermatophyta</taxon>
        <taxon>Magnoliopsida</taxon>
        <taxon>eudicotyledons</taxon>
        <taxon>Gunneridae</taxon>
        <taxon>Pentapetalae</taxon>
        <taxon>rosids</taxon>
        <taxon>malvids</taxon>
        <taxon>Malvales</taxon>
        <taxon>Malvaceae</taxon>
        <taxon>Malvoideae</taxon>
        <taxon>Gossypium</taxon>
    </lineage>
</organism>
<evidence type="ECO:0000313" key="3">
    <source>
        <dbReference type="Proteomes" id="UP000323506"/>
    </source>
</evidence>
<keyword evidence="1" id="KW-0812">Transmembrane</keyword>
<proteinExistence type="predicted"/>